<keyword evidence="1" id="KW-0560">Oxidoreductase</keyword>
<dbReference type="SUPFAM" id="SSF143410">
    <property type="entry name" value="DOPA-like"/>
    <property type="match status" value="1"/>
</dbReference>
<gene>
    <name evidence="1" type="ORF">D4A39_16205</name>
</gene>
<accession>A0A418XTL8</accession>
<keyword evidence="1" id="KW-0223">Dioxygenase</keyword>
<dbReference type="Gene3D" id="3.30.70.1240">
    <property type="entry name" value="DOPA-like domains"/>
    <property type="match status" value="1"/>
</dbReference>
<protein>
    <submittedName>
        <fullName evidence="1">4,5-dioxygenase</fullName>
    </submittedName>
</protein>
<sequence length="111" mass="12466">MAIKGFHAHVYYDEDSFTQAAALCQAAHQHFDIPMGHMHRKPVGPHPCWSCQLSVPRRLAGDVIPWLMASRNGLTVFIHGLSGDDLRDHTELVMWLGESQPLDLSIFQFSA</sequence>
<proteinExistence type="predicted"/>
<reference evidence="1 2" key="1">
    <citation type="submission" date="2018-09" db="EMBL/GenBank/DDBJ databases">
        <title>Alcanivorax profundi sp. nov., isolated from 1000 m-depth seawater of the Mariana Trench.</title>
        <authorList>
            <person name="Liu J."/>
        </authorList>
    </citation>
    <scope>NUCLEOTIDE SEQUENCE [LARGE SCALE GENOMIC DNA]</scope>
    <source>
        <strain evidence="1 2">MTEO17</strain>
    </source>
</reference>
<dbReference type="InterPro" id="IPR014980">
    <property type="entry name" value="DOPA_dioxygen"/>
</dbReference>
<organism evidence="1 2">
    <name type="scientific">Alcanivorax profundi</name>
    <dbReference type="NCBI Taxonomy" id="2338368"/>
    <lineage>
        <taxon>Bacteria</taxon>
        <taxon>Pseudomonadati</taxon>
        <taxon>Pseudomonadota</taxon>
        <taxon>Gammaproteobacteria</taxon>
        <taxon>Oceanospirillales</taxon>
        <taxon>Alcanivoracaceae</taxon>
        <taxon>Alcanivorax</taxon>
    </lineage>
</organism>
<dbReference type="PANTHER" id="PTHR36423">
    <property type="entry name" value="AFR070WP"/>
    <property type="match status" value="1"/>
</dbReference>
<comment type="caution">
    <text evidence="1">The sequence shown here is derived from an EMBL/GenBank/DDBJ whole genome shotgun (WGS) entry which is preliminary data.</text>
</comment>
<dbReference type="EMBL" id="QYYA01000007">
    <property type="protein sequence ID" value="RJG16011.1"/>
    <property type="molecule type" value="Genomic_DNA"/>
</dbReference>
<evidence type="ECO:0000313" key="2">
    <source>
        <dbReference type="Proteomes" id="UP000283734"/>
    </source>
</evidence>
<dbReference type="AlphaFoldDB" id="A0A418XTL8"/>
<evidence type="ECO:0000313" key="1">
    <source>
        <dbReference type="EMBL" id="RJG16011.1"/>
    </source>
</evidence>
<dbReference type="RefSeq" id="WP_022986470.1">
    <property type="nucleotide sequence ID" value="NZ_CAXGPP010000007.1"/>
</dbReference>
<dbReference type="InterPro" id="IPR023389">
    <property type="entry name" value="DOPA-like_sf"/>
</dbReference>
<dbReference type="GO" id="GO:0051213">
    <property type="term" value="F:dioxygenase activity"/>
    <property type="evidence" value="ECO:0007669"/>
    <property type="project" value="UniProtKB-KW"/>
</dbReference>
<dbReference type="Pfam" id="PF08883">
    <property type="entry name" value="DOPA_dioxygen"/>
    <property type="match status" value="1"/>
</dbReference>
<keyword evidence="2" id="KW-1185">Reference proteome</keyword>
<dbReference type="PANTHER" id="PTHR36423:SF2">
    <property type="entry name" value="AFR070WP"/>
    <property type="match status" value="1"/>
</dbReference>
<dbReference type="Proteomes" id="UP000283734">
    <property type="component" value="Unassembled WGS sequence"/>
</dbReference>
<dbReference type="PIRSF" id="PIRSF028139">
    <property type="entry name" value="DOPA-diox_rel_Mll2280"/>
    <property type="match status" value="1"/>
</dbReference>
<dbReference type="OrthoDB" id="572228at2"/>
<name>A0A418XTL8_9GAMM</name>